<evidence type="ECO:0000256" key="2">
    <source>
        <dbReference type="ARBA" id="ARBA00023125"/>
    </source>
</evidence>
<evidence type="ECO:0000259" key="5">
    <source>
        <dbReference type="PROSITE" id="PS50043"/>
    </source>
</evidence>
<dbReference type="PROSITE" id="PS50043">
    <property type="entry name" value="HTH_LUXR_2"/>
    <property type="match status" value="1"/>
</dbReference>
<feature type="transmembrane region" description="Helical" evidence="4">
    <location>
        <begin position="40"/>
        <end position="57"/>
    </location>
</feature>
<feature type="transmembrane region" description="Helical" evidence="4">
    <location>
        <begin position="339"/>
        <end position="360"/>
    </location>
</feature>
<keyword evidence="7" id="KW-1185">Reference proteome</keyword>
<evidence type="ECO:0000256" key="1">
    <source>
        <dbReference type="ARBA" id="ARBA00023015"/>
    </source>
</evidence>
<feature type="transmembrane region" description="Helical" evidence="4">
    <location>
        <begin position="170"/>
        <end position="188"/>
    </location>
</feature>
<dbReference type="CDD" id="cd06170">
    <property type="entry name" value="LuxR_C_like"/>
    <property type="match status" value="1"/>
</dbReference>
<dbReference type="SUPFAM" id="SSF46894">
    <property type="entry name" value="C-terminal effector domain of the bipartite response regulators"/>
    <property type="match status" value="1"/>
</dbReference>
<sequence>MQAPVETGRRRKPIDPVSIDSRKEQGIARMVARFTPLRRFGWSFLLAWVFCVFYTEVVEGYTGKLGMWLGAYGSFELLFFTGFPVFMSVVMLVAIVLGEKRFGSPTEHLPLFFIAPVATALSTPLLFGITGDVAFTVALFVFGAVLTGFGSGFMWVMWGEYYARVSQEDGEFLAPASAIFSALLVLLVSAMDGWIALAFVTSLPLLSGLCFYLSWKDVGGAATAEHSGASEQKAYDYARNLAKQSLVSVLASMGRAGLGILVACLFVCLLGTFWPAPDKHAPEFQAVLLASIAFMAVVSFASTVGPRRISIAFLYRWMCPVLVMGFVALILFGTGLGGYWAFLISIAARFAFCVITQLYFARYAVAGKATAVQSYGLGWIFVHLGDFLGVMLYAGLTEPLDSGSLSAVQVAAVSIAVLVVVTMFVLNDTKSFAFDREGSRGGSVDIPAVRTDEADGQERSGAELSDRIRELALRFELTPRETEVFELLARGRSIPYVRDALVISKETAATHAKHIYAKLGVHSRQELIDLVH</sequence>
<dbReference type="SMART" id="SM00421">
    <property type="entry name" value="HTH_LUXR"/>
    <property type="match status" value="1"/>
</dbReference>
<accession>A0ABV1J8Z0</accession>
<feature type="transmembrane region" description="Helical" evidence="4">
    <location>
        <begin position="109"/>
        <end position="127"/>
    </location>
</feature>
<dbReference type="PANTHER" id="PTHR44688">
    <property type="entry name" value="DNA-BINDING TRANSCRIPTIONAL ACTIVATOR DEVR_DOSR"/>
    <property type="match status" value="1"/>
</dbReference>
<keyword evidence="3" id="KW-0804">Transcription</keyword>
<feature type="transmembrane region" description="Helical" evidence="4">
    <location>
        <begin position="77"/>
        <end position="97"/>
    </location>
</feature>
<feature type="transmembrane region" description="Helical" evidence="4">
    <location>
        <begin position="406"/>
        <end position="426"/>
    </location>
</feature>
<keyword evidence="4" id="KW-1133">Transmembrane helix</keyword>
<dbReference type="InterPro" id="IPR016032">
    <property type="entry name" value="Sig_transdc_resp-reg_C-effctor"/>
</dbReference>
<feature type="transmembrane region" description="Helical" evidence="4">
    <location>
        <begin position="256"/>
        <end position="274"/>
    </location>
</feature>
<protein>
    <submittedName>
        <fullName evidence="6">Helix-turn-helix transcriptional regulator</fullName>
    </submittedName>
</protein>
<gene>
    <name evidence="6" type="ORF">AAA083_00965</name>
</gene>
<organism evidence="6 7">
    <name type="scientific">Raoultibacter massiliensis</name>
    <dbReference type="NCBI Taxonomy" id="1852371"/>
    <lineage>
        <taxon>Bacteria</taxon>
        <taxon>Bacillati</taxon>
        <taxon>Actinomycetota</taxon>
        <taxon>Coriobacteriia</taxon>
        <taxon>Eggerthellales</taxon>
        <taxon>Eggerthellaceae</taxon>
        <taxon>Raoultibacter</taxon>
    </lineage>
</organism>
<feature type="transmembrane region" description="Helical" evidence="4">
    <location>
        <begin position="194"/>
        <end position="215"/>
    </location>
</feature>
<evidence type="ECO:0000313" key="7">
    <source>
        <dbReference type="Proteomes" id="UP001487305"/>
    </source>
</evidence>
<dbReference type="PANTHER" id="PTHR44688:SF16">
    <property type="entry name" value="DNA-BINDING TRANSCRIPTIONAL ACTIVATOR DEVR_DOSR"/>
    <property type="match status" value="1"/>
</dbReference>
<dbReference type="PRINTS" id="PR00038">
    <property type="entry name" value="HTHLUXR"/>
</dbReference>
<dbReference type="Gene3D" id="1.10.10.10">
    <property type="entry name" value="Winged helix-like DNA-binding domain superfamily/Winged helix DNA-binding domain"/>
    <property type="match status" value="1"/>
</dbReference>
<keyword evidence="2" id="KW-0238">DNA-binding</keyword>
<reference evidence="6 7" key="1">
    <citation type="submission" date="2024-04" db="EMBL/GenBank/DDBJ databases">
        <title>Human intestinal bacterial collection.</title>
        <authorList>
            <person name="Pauvert C."/>
            <person name="Hitch T.C.A."/>
            <person name="Clavel T."/>
        </authorList>
    </citation>
    <scope>NUCLEOTIDE SEQUENCE [LARGE SCALE GENOMIC DNA]</scope>
    <source>
        <strain evidence="6 7">CLA-KB-H42</strain>
    </source>
</reference>
<dbReference type="EMBL" id="JBBNOP010000001">
    <property type="protein sequence ID" value="MEQ3361539.1"/>
    <property type="molecule type" value="Genomic_DNA"/>
</dbReference>
<keyword evidence="1" id="KW-0805">Transcription regulation</keyword>
<comment type="caution">
    <text evidence="6">The sequence shown here is derived from an EMBL/GenBank/DDBJ whole genome shotgun (WGS) entry which is preliminary data.</text>
</comment>
<feature type="transmembrane region" description="Helical" evidence="4">
    <location>
        <begin position="313"/>
        <end position="333"/>
    </location>
</feature>
<keyword evidence="4" id="KW-0812">Transmembrane</keyword>
<proteinExistence type="predicted"/>
<name>A0ABV1J8Z0_9ACTN</name>
<dbReference type="Pfam" id="PF00196">
    <property type="entry name" value="GerE"/>
    <property type="match status" value="1"/>
</dbReference>
<feature type="transmembrane region" description="Helical" evidence="4">
    <location>
        <begin position="372"/>
        <end position="394"/>
    </location>
</feature>
<evidence type="ECO:0000256" key="3">
    <source>
        <dbReference type="ARBA" id="ARBA00023163"/>
    </source>
</evidence>
<evidence type="ECO:0000313" key="6">
    <source>
        <dbReference type="EMBL" id="MEQ3361539.1"/>
    </source>
</evidence>
<dbReference type="InterPro" id="IPR000792">
    <property type="entry name" value="Tscrpt_reg_LuxR_C"/>
</dbReference>
<feature type="domain" description="HTH luxR-type" evidence="5">
    <location>
        <begin position="470"/>
        <end position="532"/>
    </location>
</feature>
<feature type="transmembrane region" description="Helical" evidence="4">
    <location>
        <begin position="133"/>
        <end position="158"/>
    </location>
</feature>
<dbReference type="RefSeq" id="WP_349227024.1">
    <property type="nucleotide sequence ID" value="NZ_JBBNOP010000001.1"/>
</dbReference>
<dbReference type="InterPro" id="IPR036388">
    <property type="entry name" value="WH-like_DNA-bd_sf"/>
</dbReference>
<dbReference type="Proteomes" id="UP001487305">
    <property type="component" value="Unassembled WGS sequence"/>
</dbReference>
<evidence type="ECO:0000256" key="4">
    <source>
        <dbReference type="SAM" id="Phobius"/>
    </source>
</evidence>
<feature type="transmembrane region" description="Helical" evidence="4">
    <location>
        <begin position="286"/>
        <end position="306"/>
    </location>
</feature>
<keyword evidence="4" id="KW-0472">Membrane</keyword>